<gene>
    <name evidence="2" type="ORF">APTSU1_001493400</name>
</gene>
<dbReference type="Proteomes" id="UP001623349">
    <property type="component" value="Unassembled WGS sequence"/>
</dbReference>
<keyword evidence="3" id="KW-1185">Reference proteome</keyword>
<evidence type="ECO:0000256" key="1">
    <source>
        <dbReference type="SAM" id="MobiDB-lite"/>
    </source>
</evidence>
<organism evidence="2 3">
    <name type="scientific">Apodemus speciosus</name>
    <name type="common">Large Japanese field mouse</name>
    <dbReference type="NCBI Taxonomy" id="105296"/>
    <lineage>
        <taxon>Eukaryota</taxon>
        <taxon>Metazoa</taxon>
        <taxon>Chordata</taxon>
        <taxon>Craniata</taxon>
        <taxon>Vertebrata</taxon>
        <taxon>Euteleostomi</taxon>
        <taxon>Mammalia</taxon>
        <taxon>Eutheria</taxon>
        <taxon>Euarchontoglires</taxon>
        <taxon>Glires</taxon>
        <taxon>Rodentia</taxon>
        <taxon>Myomorpha</taxon>
        <taxon>Muroidea</taxon>
        <taxon>Muridae</taxon>
        <taxon>Murinae</taxon>
        <taxon>Apodemus</taxon>
    </lineage>
</organism>
<comment type="caution">
    <text evidence="2">The sequence shown here is derived from an EMBL/GenBank/DDBJ whole genome shotgun (WGS) entry which is preliminary data.</text>
</comment>
<evidence type="ECO:0000313" key="3">
    <source>
        <dbReference type="Proteomes" id="UP001623349"/>
    </source>
</evidence>
<protein>
    <submittedName>
        <fullName evidence="2">Uncharacterized protein</fullName>
    </submittedName>
</protein>
<feature type="region of interest" description="Disordered" evidence="1">
    <location>
        <begin position="56"/>
        <end position="104"/>
    </location>
</feature>
<name>A0ABQ0FKB3_APOSI</name>
<sequence>MAVDLCDAGLYLLLEILENSGEKKIDEIRHSWLGVNLDAPEDPPPQGKEAPVVCIRRPPPTASHTGTGLLATSPGDSWNSTTMSSSEIRSGTSQSDTVMMPSGPTIQPAATVIAMLTVHSSFPRRSGSGTKEELLHADDSPAPGG</sequence>
<dbReference type="EMBL" id="BAAFST010000015">
    <property type="protein sequence ID" value="GAB1299697.1"/>
    <property type="molecule type" value="Genomic_DNA"/>
</dbReference>
<evidence type="ECO:0000313" key="2">
    <source>
        <dbReference type="EMBL" id="GAB1299697.1"/>
    </source>
</evidence>
<feature type="compositionally biased region" description="Basic and acidic residues" evidence="1">
    <location>
        <begin position="130"/>
        <end position="139"/>
    </location>
</feature>
<accession>A0ABQ0FKB3</accession>
<feature type="region of interest" description="Disordered" evidence="1">
    <location>
        <begin position="122"/>
        <end position="145"/>
    </location>
</feature>
<proteinExistence type="predicted"/>
<reference evidence="2 3" key="1">
    <citation type="submission" date="2024-08" db="EMBL/GenBank/DDBJ databases">
        <title>The draft genome of Apodemus speciosus.</title>
        <authorList>
            <person name="Nabeshima K."/>
            <person name="Suzuki S."/>
            <person name="Onuma M."/>
        </authorList>
    </citation>
    <scope>NUCLEOTIDE SEQUENCE [LARGE SCALE GENOMIC DNA]</scope>
    <source>
        <strain evidence="2">IB14-021</strain>
    </source>
</reference>
<feature type="compositionally biased region" description="Polar residues" evidence="1">
    <location>
        <begin position="74"/>
        <end position="97"/>
    </location>
</feature>